<keyword evidence="1 5" id="KW-0808">Transferase</keyword>
<comment type="caution">
    <text evidence="5">The sequence shown here is derived from an EMBL/GenBank/DDBJ whole genome shotgun (WGS) entry which is preliminary data.</text>
</comment>
<feature type="region of interest" description="Disordered" evidence="3">
    <location>
        <begin position="128"/>
        <end position="148"/>
    </location>
</feature>
<dbReference type="PROSITE" id="PS50005">
    <property type="entry name" value="TPR"/>
    <property type="match status" value="1"/>
</dbReference>
<proteinExistence type="predicted"/>
<gene>
    <name evidence="5" type="ORF">EXY23_12495</name>
</gene>
<feature type="repeat" description="TPR" evidence="2">
    <location>
        <begin position="83"/>
        <end position="116"/>
    </location>
</feature>
<name>A0A4R4DJA7_9PROT</name>
<protein>
    <submittedName>
        <fullName evidence="5">Glycosyltransferase</fullName>
    </submittedName>
</protein>
<dbReference type="PANTHER" id="PTHR46401">
    <property type="entry name" value="GLYCOSYLTRANSFERASE WBBK-RELATED"/>
    <property type="match status" value="1"/>
</dbReference>
<dbReference type="Proteomes" id="UP000295023">
    <property type="component" value="Unassembled WGS sequence"/>
</dbReference>
<dbReference type="PANTHER" id="PTHR46401:SF2">
    <property type="entry name" value="GLYCOSYLTRANSFERASE WBBK-RELATED"/>
    <property type="match status" value="1"/>
</dbReference>
<accession>A0A4R4DJA7</accession>
<dbReference type="SUPFAM" id="SSF48452">
    <property type="entry name" value="TPR-like"/>
    <property type="match status" value="1"/>
</dbReference>
<dbReference type="InterPro" id="IPR011990">
    <property type="entry name" value="TPR-like_helical_dom_sf"/>
</dbReference>
<evidence type="ECO:0000313" key="5">
    <source>
        <dbReference type="EMBL" id="TCZ61356.1"/>
    </source>
</evidence>
<dbReference type="EMBL" id="SKBM01000010">
    <property type="protein sequence ID" value="TCZ61356.1"/>
    <property type="molecule type" value="Genomic_DNA"/>
</dbReference>
<dbReference type="Pfam" id="PF13181">
    <property type="entry name" value="TPR_8"/>
    <property type="match status" value="1"/>
</dbReference>
<evidence type="ECO:0000313" key="6">
    <source>
        <dbReference type="Proteomes" id="UP000295023"/>
    </source>
</evidence>
<dbReference type="Gene3D" id="3.40.50.2000">
    <property type="entry name" value="Glycogen Phosphorylase B"/>
    <property type="match status" value="1"/>
</dbReference>
<evidence type="ECO:0000256" key="3">
    <source>
        <dbReference type="SAM" id="MobiDB-lite"/>
    </source>
</evidence>
<dbReference type="Pfam" id="PF00534">
    <property type="entry name" value="Glycos_transf_1"/>
    <property type="match status" value="1"/>
</dbReference>
<dbReference type="RefSeq" id="WP_132289326.1">
    <property type="nucleotide sequence ID" value="NZ_SKBM01000010.1"/>
</dbReference>
<feature type="domain" description="Glycosyl transferase family 1" evidence="4">
    <location>
        <begin position="373"/>
        <end position="529"/>
    </location>
</feature>
<organism evidence="5 6">
    <name type="scientific">Roseicella aquatilis</name>
    <dbReference type="NCBI Taxonomy" id="2527868"/>
    <lineage>
        <taxon>Bacteria</taxon>
        <taxon>Pseudomonadati</taxon>
        <taxon>Pseudomonadota</taxon>
        <taxon>Alphaproteobacteria</taxon>
        <taxon>Acetobacterales</taxon>
        <taxon>Roseomonadaceae</taxon>
        <taxon>Roseicella</taxon>
    </lineage>
</organism>
<dbReference type="SMART" id="SM00028">
    <property type="entry name" value="TPR"/>
    <property type="match status" value="2"/>
</dbReference>
<dbReference type="CDD" id="cd03809">
    <property type="entry name" value="GT4_MtfB-like"/>
    <property type="match status" value="1"/>
</dbReference>
<dbReference type="OrthoDB" id="9790710at2"/>
<dbReference type="GO" id="GO:0016757">
    <property type="term" value="F:glycosyltransferase activity"/>
    <property type="evidence" value="ECO:0007669"/>
    <property type="project" value="InterPro"/>
</dbReference>
<sequence>MDMPLRDAPADATDLEHLRQEADRLRDEQSWADAAEAYGQYLRLCAEDGPIWVQYGHCLKEGGDPKGALLCYREAERLLPEDSDLQLQIGHALKLLGRDDEAFSAYALALTLDPGNVFARAELMGGELPSDPLPKPAPKPASPPRPAPALTRAVDGALVFDASDLLDYFRHNRAPTGIQRVQLNIIREALAADAEATTLVAFDPRTGAWKALPTALFLDLAELSATGADTREAEWVALVATVTGMLRGAAPHAFAPDSALVNLGTSWWIPDYLRRVREAKSRFGIRYIPFVHDCIPLEVPEHCAEGLVNEFARWFAGLCLHADAVLVNSESSAEDFRRWQRAVLPRLEIPCFRVPLDAAPPMAEPGALPEPVRDGRPYVLAVGTIESRKNHLMLFQAWLALLRRYGPAAVPDLVCVGKRGWMAEEALRLHARLPLLRGKIHLLHEVPDTALAALYGNCLFTLNNSHYEGWGLPVTESLAHGKLALVPDHSGFRDSGAAGAIFFAPGSLPDLMEKIWRLASDPRHREALEARLAGRFRLRSWAEVAAQLVRDARAGAASRLPAPWARAVPPLGLAQPLGLLPGPEPSLAMALADLLRQGAGWSAPEPWGALACLGASALRLALPAEAAGESLRVYVELLGQAEPCVLTLRALREGGAAVAETVTLGVAERRFAMLVLPAAEGGDLLLSLEPASGSEAEAGRVGVCSLMACRATDHAARLDYLESRALIRLPG</sequence>
<keyword evidence="6" id="KW-1185">Reference proteome</keyword>
<dbReference type="SUPFAM" id="SSF53756">
    <property type="entry name" value="UDP-Glycosyltransferase/glycogen phosphorylase"/>
    <property type="match status" value="1"/>
</dbReference>
<evidence type="ECO:0000259" key="4">
    <source>
        <dbReference type="Pfam" id="PF00534"/>
    </source>
</evidence>
<feature type="compositionally biased region" description="Pro residues" evidence="3">
    <location>
        <begin position="131"/>
        <end position="147"/>
    </location>
</feature>
<dbReference type="Gene3D" id="1.25.40.10">
    <property type="entry name" value="Tetratricopeptide repeat domain"/>
    <property type="match status" value="1"/>
</dbReference>
<evidence type="ECO:0000256" key="2">
    <source>
        <dbReference type="PROSITE-ProRule" id="PRU00339"/>
    </source>
</evidence>
<keyword evidence="2" id="KW-0802">TPR repeat</keyword>
<dbReference type="InterPro" id="IPR019734">
    <property type="entry name" value="TPR_rpt"/>
</dbReference>
<dbReference type="AlphaFoldDB" id="A0A4R4DJA7"/>
<dbReference type="InterPro" id="IPR001296">
    <property type="entry name" value="Glyco_trans_1"/>
</dbReference>
<reference evidence="5 6" key="1">
    <citation type="submission" date="2019-03" db="EMBL/GenBank/DDBJ databases">
        <title>Paracraurococcus aquatilis NE82 genome sequence.</title>
        <authorList>
            <person name="Zhao Y."/>
            <person name="Du Z."/>
        </authorList>
    </citation>
    <scope>NUCLEOTIDE SEQUENCE [LARGE SCALE GENOMIC DNA]</scope>
    <source>
        <strain evidence="5 6">NE82</strain>
    </source>
</reference>
<evidence type="ECO:0000256" key="1">
    <source>
        <dbReference type="ARBA" id="ARBA00022679"/>
    </source>
</evidence>